<feature type="transmembrane region" description="Helical" evidence="1">
    <location>
        <begin position="7"/>
        <end position="23"/>
    </location>
</feature>
<comment type="caution">
    <text evidence="2">The sequence shown here is derived from an EMBL/GenBank/DDBJ whole genome shotgun (WGS) entry which is preliminary data.</text>
</comment>
<name>A0A8J3CM84_9BURK</name>
<keyword evidence="1" id="KW-0812">Transmembrane</keyword>
<dbReference type="RefSeq" id="WP_189491780.1">
    <property type="nucleotide sequence ID" value="NZ_BMZG01000003.1"/>
</dbReference>
<accession>A0A8J3CM84</accession>
<feature type="transmembrane region" description="Helical" evidence="1">
    <location>
        <begin position="29"/>
        <end position="47"/>
    </location>
</feature>
<dbReference type="EMBL" id="BMZG01000003">
    <property type="protein sequence ID" value="GHA69118.1"/>
    <property type="molecule type" value="Genomic_DNA"/>
</dbReference>
<reference evidence="2" key="2">
    <citation type="submission" date="2020-09" db="EMBL/GenBank/DDBJ databases">
        <authorList>
            <person name="Sun Q."/>
            <person name="Kim S."/>
        </authorList>
    </citation>
    <scope>NUCLEOTIDE SEQUENCE</scope>
    <source>
        <strain evidence="2">KCTC 32501</strain>
    </source>
</reference>
<keyword evidence="3" id="KW-1185">Reference proteome</keyword>
<evidence type="ECO:0000313" key="3">
    <source>
        <dbReference type="Proteomes" id="UP000614287"/>
    </source>
</evidence>
<protein>
    <submittedName>
        <fullName evidence="2">Uncharacterized protein</fullName>
    </submittedName>
</protein>
<dbReference type="Proteomes" id="UP000614287">
    <property type="component" value="Unassembled WGS sequence"/>
</dbReference>
<gene>
    <name evidence="2" type="ORF">GCM10009007_07430</name>
</gene>
<keyword evidence="1" id="KW-0472">Membrane</keyword>
<reference evidence="2" key="1">
    <citation type="journal article" date="2014" name="Int. J. Syst. Evol. Microbiol.">
        <title>Complete genome sequence of Corynebacterium casei LMG S-19264T (=DSM 44701T), isolated from a smear-ripened cheese.</title>
        <authorList>
            <consortium name="US DOE Joint Genome Institute (JGI-PGF)"/>
            <person name="Walter F."/>
            <person name="Albersmeier A."/>
            <person name="Kalinowski J."/>
            <person name="Ruckert C."/>
        </authorList>
    </citation>
    <scope>NUCLEOTIDE SEQUENCE</scope>
    <source>
        <strain evidence="2">KCTC 32501</strain>
    </source>
</reference>
<proteinExistence type="predicted"/>
<keyword evidence="1" id="KW-1133">Transmembrane helix</keyword>
<evidence type="ECO:0000256" key="1">
    <source>
        <dbReference type="SAM" id="Phobius"/>
    </source>
</evidence>
<sequence length="177" mass="20916">MYIKKIAATLMVVAVTAIAAYWLRASKEGVAALIVGLTVAAIAYRQWKTEQNKLKLDLFDRRYRIYEVTRELLKLIDLKMNSMEHLYVFWSNTSGAEFLFDSDIESYLKEVEDKALKLIEINDELADDERQNYYLTDEQRRQGRLKRRDLRSWSRDQLYKGNLAQQFKPYLAFSKLL</sequence>
<evidence type="ECO:0000313" key="2">
    <source>
        <dbReference type="EMBL" id="GHA69118.1"/>
    </source>
</evidence>
<organism evidence="2 3">
    <name type="scientific">Formosimonas limnophila</name>
    <dbReference type="NCBI Taxonomy" id="1384487"/>
    <lineage>
        <taxon>Bacteria</taxon>
        <taxon>Pseudomonadati</taxon>
        <taxon>Pseudomonadota</taxon>
        <taxon>Betaproteobacteria</taxon>
        <taxon>Burkholderiales</taxon>
        <taxon>Burkholderiaceae</taxon>
        <taxon>Formosimonas</taxon>
    </lineage>
</organism>
<dbReference type="AlphaFoldDB" id="A0A8J3CM84"/>